<gene>
    <name evidence="2" type="ORF">A2U01_0030795</name>
</gene>
<reference evidence="2 3" key="1">
    <citation type="journal article" date="2018" name="Front. Plant Sci.">
        <title>Red Clover (Trifolium pratense) and Zigzag Clover (T. medium) - A Picture of Genomic Similarities and Differences.</title>
        <authorList>
            <person name="Dluhosova J."/>
            <person name="Istvanek J."/>
            <person name="Nedelnik J."/>
            <person name="Repkova J."/>
        </authorList>
    </citation>
    <scope>NUCLEOTIDE SEQUENCE [LARGE SCALE GENOMIC DNA]</scope>
    <source>
        <strain evidence="3">cv. 10/8</strain>
        <tissue evidence="2">Leaf</tissue>
    </source>
</reference>
<organism evidence="2 3">
    <name type="scientific">Trifolium medium</name>
    <dbReference type="NCBI Taxonomy" id="97028"/>
    <lineage>
        <taxon>Eukaryota</taxon>
        <taxon>Viridiplantae</taxon>
        <taxon>Streptophyta</taxon>
        <taxon>Embryophyta</taxon>
        <taxon>Tracheophyta</taxon>
        <taxon>Spermatophyta</taxon>
        <taxon>Magnoliopsida</taxon>
        <taxon>eudicotyledons</taxon>
        <taxon>Gunneridae</taxon>
        <taxon>Pentapetalae</taxon>
        <taxon>rosids</taxon>
        <taxon>fabids</taxon>
        <taxon>Fabales</taxon>
        <taxon>Fabaceae</taxon>
        <taxon>Papilionoideae</taxon>
        <taxon>50 kb inversion clade</taxon>
        <taxon>NPAAA clade</taxon>
        <taxon>Hologalegina</taxon>
        <taxon>IRL clade</taxon>
        <taxon>Trifolieae</taxon>
        <taxon>Trifolium</taxon>
    </lineage>
</organism>
<protein>
    <submittedName>
        <fullName evidence="2">Uncharacterized protein</fullName>
    </submittedName>
</protein>
<evidence type="ECO:0000256" key="1">
    <source>
        <dbReference type="SAM" id="MobiDB-lite"/>
    </source>
</evidence>
<evidence type="ECO:0000313" key="3">
    <source>
        <dbReference type="Proteomes" id="UP000265520"/>
    </source>
</evidence>
<sequence>MEEIDRFDGGAIPTQPHQGSGSGWAYTHSEHELASLLHNLDINTHFRMPNVYYQTQGTLYSEAMSYRQQFPPPPFYPRFPSPEAWNEYRQADQVEYQAIMDRNEAVFYEQYGAHMKAQEEQRAAASASTPAGHGGPMFTYGELGFDDSPGYQNFMDPPASG</sequence>
<feature type="region of interest" description="Disordered" evidence="1">
    <location>
        <begin position="1"/>
        <end position="25"/>
    </location>
</feature>
<keyword evidence="3" id="KW-1185">Reference proteome</keyword>
<accession>A0A392PEG6</accession>
<evidence type="ECO:0000313" key="2">
    <source>
        <dbReference type="EMBL" id="MCI09706.1"/>
    </source>
</evidence>
<dbReference type="Proteomes" id="UP000265520">
    <property type="component" value="Unassembled WGS sequence"/>
</dbReference>
<dbReference type="EMBL" id="LXQA010073601">
    <property type="protein sequence ID" value="MCI09706.1"/>
    <property type="molecule type" value="Genomic_DNA"/>
</dbReference>
<proteinExistence type="predicted"/>
<comment type="caution">
    <text evidence="2">The sequence shown here is derived from an EMBL/GenBank/DDBJ whole genome shotgun (WGS) entry which is preliminary data.</text>
</comment>
<dbReference type="AlphaFoldDB" id="A0A392PEG6"/>
<name>A0A392PEG6_9FABA</name>